<dbReference type="GO" id="GO:0019239">
    <property type="term" value="F:deaminase activity"/>
    <property type="evidence" value="ECO:0007669"/>
    <property type="project" value="TreeGrafter"/>
</dbReference>
<dbReference type="InterPro" id="IPR006056">
    <property type="entry name" value="RidA"/>
</dbReference>
<proteinExistence type="inferred from homology"/>
<dbReference type="PANTHER" id="PTHR11803:SF59">
    <property type="entry name" value="ENDORIBONUCLEASE"/>
    <property type="match status" value="1"/>
</dbReference>
<accession>A0A432L942</accession>
<dbReference type="Proteomes" id="UP000287910">
    <property type="component" value="Unassembled WGS sequence"/>
</dbReference>
<keyword evidence="3" id="KW-1185">Reference proteome</keyword>
<organism evidence="2 3">
    <name type="scientific">Lysinibacillus antri</name>
    <dbReference type="NCBI Taxonomy" id="2498145"/>
    <lineage>
        <taxon>Bacteria</taxon>
        <taxon>Bacillati</taxon>
        <taxon>Bacillota</taxon>
        <taxon>Bacilli</taxon>
        <taxon>Bacillales</taxon>
        <taxon>Bacillaceae</taxon>
        <taxon>Lysinibacillus</taxon>
    </lineage>
</organism>
<dbReference type="EMBL" id="RYYR01000029">
    <property type="protein sequence ID" value="RUL48809.1"/>
    <property type="molecule type" value="Genomic_DNA"/>
</dbReference>
<dbReference type="AlphaFoldDB" id="A0A432L942"/>
<dbReference type="Pfam" id="PF01042">
    <property type="entry name" value="Ribonuc_L-PSP"/>
    <property type="match status" value="1"/>
</dbReference>
<dbReference type="Gene3D" id="3.30.1330.40">
    <property type="entry name" value="RutC-like"/>
    <property type="match status" value="1"/>
</dbReference>
<sequence length="128" mass="13689">MKIVGSDKAPAAVGPYSQGIEVNGLLFLSGMLPINPDNGEIEVTDVKNQTKQVLDNIVALLGSQGLSLNDVVKATIFLQSMDDFTDVNNVYATYFNEHKPARSCVAVKEIPKKALVEIEVIARTVGGA</sequence>
<evidence type="ECO:0000313" key="2">
    <source>
        <dbReference type="EMBL" id="RUL48809.1"/>
    </source>
</evidence>
<dbReference type="CDD" id="cd00448">
    <property type="entry name" value="YjgF_YER057c_UK114_family"/>
    <property type="match status" value="1"/>
</dbReference>
<gene>
    <name evidence="2" type="ORF">EK386_16365</name>
</gene>
<dbReference type="FunFam" id="3.30.1330.40:FF:000001">
    <property type="entry name" value="L-PSP family endoribonuclease"/>
    <property type="match status" value="1"/>
</dbReference>
<dbReference type="NCBIfam" id="TIGR00004">
    <property type="entry name" value="Rid family detoxifying hydrolase"/>
    <property type="match status" value="1"/>
</dbReference>
<dbReference type="InterPro" id="IPR035959">
    <property type="entry name" value="RutC-like_sf"/>
</dbReference>
<dbReference type="PANTHER" id="PTHR11803">
    <property type="entry name" value="2-IMINOBUTANOATE/2-IMINOPROPANOATE DEAMINASE RIDA"/>
    <property type="match status" value="1"/>
</dbReference>
<dbReference type="GO" id="GO:0005829">
    <property type="term" value="C:cytosol"/>
    <property type="evidence" value="ECO:0007669"/>
    <property type="project" value="TreeGrafter"/>
</dbReference>
<dbReference type="SUPFAM" id="SSF55298">
    <property type="entry name" value="YjgF-like"/>
    <property type="match status" value="1"/>
</dbReference>
<name>A0A432L942_9BACI</name>
<evidence type="ECO:0000313" key="3">
    <source>
        <dbReference type="Proteomes" id="UP000287910"/>
    </source>
</evidence>
<protein>
    <submittedName>
        <fullName evidence="2">RidA family protein</fullName>
    </submittedName>
</protein>
<comment type="caution">
    <text evidence="2">The sequence shown here is derived from an EMBL/GenBank/DDBJ whole genome shotgun (WGS) entry which is preliminary data.</text>
</comment>
<comment type="similarity">
    <text evidence="1">Belongs to the RutC family.</text>
</comment>
<dbReference type="InterPro" id="IPR006175">
    <property type="entry name" value="YjgF/YER057c/UK114"/>
</dbReference>
<evidence type="ECO:0000256" key="1">
    <source>
        <dbReference type="ARBA" id="ARBA00010552"/>
    </source>
</evidence>
<dbReference type="RefSeq" id="WP_126660255.1">
    <property type="nucleotide sequence ID" value="NZ_RYYR01000029.1"/>
</dbReference>
<reference evidence="2 3" key="1">
    <citation type="submission" date="2018-12" db="EMBL/GenBank/DDBJ databases">
        <title>Lysinibacillus antri sp. nov., isolated from a cave soil.</title>
        <authorList>
            <person name="Narsing Rao M.P."/>
            <person name="Zhang H."/>
            <person name="Dong Z.-Y."/>
            <person name="Niu X.-K."/>
            <person name="Zhang K."/>
            <person name="Fang B.-Z."/>
            <person name="Kang Y.-Q."/>
            <person name="Xiao M."/>
            <person name="Li W.-J."/>
        </authorList>
    </citation>
    <scope>NUCLEOTIDE SEQUENCE [LARGE SCALE GENOMIC DNA]</scope>
    <source>
        <strain evidence="2 3">SYSU K30002</strain>
    </source>
</reference>